<evidence type="ECO:0000256" key="4">
    <source>
        <dbReference type="ARBA" id="ARBA00018339"/>
    </source>
</evidence>
<dbReference type="Proteomes" id="UP000281553">
    <property type="component" value="Unassembled WGS sequence"/>
</dbReference>
<dbReference type="OrthoDB" id="5072at2759"/>
<evidence type="ECO:0000256" key="3">
    <source>
        <dbReference type="ARBA" id="ARBA00008838"/>
    </source>
</evidence>
<dbReference type="InterPro" id="IPR011687">
    <property type="entry name" value="Nop53/GLTSCR2"/>
</dbReference>
<comment type="subcellular location">
    <subcellularLocation>
        <location evidence="1">Nucleus</location>
        <location evidence="1">Nucleolus</location>
    </subcellularLocation>
    <subcellularLocation>
        <location evidence="2">Nucleus</location>
        <location evidence="2">Nucleoplasm</location>
    </subcellularLocation>
</comment>
<comment type="similarity">
    <text evidence="3">Belongs to the NOP53 family.</text>
</comment>
<keyword evidence="8" id="KW-1185">Reference proteome</keyword>
<reference evidence="7 8" key="1">
    <citation type="submission" date="2018-11" db="EMBL/GenBank/DDBJ databases">
        <authorList>
            <consortium name="Pathogen Informatics"/>
        </authorList>
    </citation>
    <scope>NUCLEOTIDE SEQUENCE [LARGE SCALE GENOMIC DNA]</scope>
</reference>
<evidence type="ECO:0000256" key="6">
    <source>
        <dbReference type="ARBA" id="ARBA00023242"/>
    </source>
</evidence>
<sequence length="270" mass="30717">MKNRSKNKKKQWRHLLTDLASDLHVTSRKAEISSGDFSIKQKNKLKVQKGDKEAAKQNPDIPTAVSIVQKTPFRRGKAAVRASVVDVWEEGAPTPKPKPPATKTTAESKFAPLTCVAGQSYNPSIVDHQMLLFQAAQDEVKQLAKEEPQRPKKRRCRTAKDRKVRYHLAFFYCSISLSLSLKNPKASAVALKPKKAKTPKQKEKQMHTDLDNTCLHFQSSNGVTYLCYVVFFLQADDNWTREVEFRRNKLPRARKTLGITKATTPFVRRK</sequence>
<evidence type="ECO:0000313" key="7">
    <source>
        <dbReference type="EMBL" id="VDK88350.1"/>
    </source>
</evidence>
<accession>A0A3P6U9Z9</accession>
<keyword evidence="5" id="KW-0690">Ribosome biogenesis</keyword>
<evidence type="ECO:0000256" key="5">
    <source>
        <dbReference type="ARBA" id="ARBA00022517"/>
    </source>
</evidence>
<keyword evidence="6" id="KW-0539">Nucleus</keyword>
<evidence type="ECO:0000256" key="1">
    <source>
        <dbReference type="ARBA" id="ARBA00004604"/>
    </source>
</evidence>
<evidence type="ECO:0000256" key="2">
    <source>
        <dbReference type="ARBA" id="ARBA00004642"/>
    </source>
</evidence>
<dbReference type="AlphaFoldDB" id="A0A3P6U9Z9"/>
<dbReference type="Pfam" id="PF07767">
    <property type="entry name" value="Nop53"/>
    <property type="match status" value="1"/>
</dbReference>
<gene>
    <name evidence="7" type="ORF">DILT_LOCUS4193</name>
</gene>
<proteinExistence type="inferred from homology"/>
<name>A0A3P6U9Z9_DIBLA</name>
<protein>
    <recommendedName>
        <fullName evidence="4">Ribosome biogenesis protein NOP53</fullName>
    </recommendedName>
</protein>
<organism evidence="7 8">
    <name type="scientific">Dibothriocephalus latus</name>
    <name type="common">Fish tapeworm</name>
    <name type="synonym">Diphyllobothrium latum</name>
    <dbReference type="NCBI Taxonomy" id="60516"/>
    <lineage>
        <taxon>Eukaryota</taxon>
        <taxon>Metazoa</taxon>
        <taxon>Spiralia</taxon>
        <taxon>Lophotrochozoa</taxon>
        <taxon>Platyhelminthes</taxon>
        <taxon>Cestoda</taxon>
        <taxon>Eucestoda</taxon>
        <taxon>Diphyllobothriidea</taxon>
        <taxon>Diphyllobothriidae</taxon>
        <taxon>Dibothriocephalus</taxon>
    </lineage>
</organism>
<evidence type="ECO:0000313" key="8">
    <source>
        <dbReference type="Proteomes" id="UP000281553"/>
    </source>
</evidence>
<dbReference type="EMBL" id="UYRU01045002">
    <property type="protein sequence ID" value="VDK88350.1"/>
    <property type="molecule type" value="Genomic_DNA"/>
</dbReference>